<accession>A0A4Y7JUC2</accession>
<dbReference type="InterPro" id="IPR050232">
    <property type="entry name" value="FBL13/AtMIF1-like"/>
</dbReference>
<dbReference type="InterPro" id="IPR055411">
    <property type="entry name" value="LRR_FXL15/At3g58940/PEG3-like"/>
</dbReference>
<keyword evidence="3" id="KW-1185">Reference proteome</keyword>
<dbReference type="AlphaFoldDB" id="A0A4Y7JUC2"/>
<evidence type="ECO:0000313" key="2">
    <source>
        <dbReference type="EMBL" id="RZC63642.1"/>
    </source>
</evidence>
<name>A0A4Y7JUC2_PAPSO</name>
<reference evidence="2 3" key="1">
    <citation type="journal article" date="2018" name="Science">
        <title>The opium poppy genome and morphinan production.</title>
        <authorList>
            <person name="Guo L."/>
            <person name="Winzer T."/>
            <person name="Yang X."/>
            <person name="Li Y."/>
            <person name="Ning Z."/>
            <person name="He Z."/>
            <person name="Teodor R."/>
            <person name="Lu Y."/>
            <person name="Bowser T.A."/>
            <person name="Graham I.A."/>
            <person name="Ye K."/>
        </authorList>
    </citation>
    <scope>NUCLEOTIDE SEQUENCE [LARGE SCALE GENOMIC DNA]</scope>
    <source>
        <strain evidence="3">cv. HN1</strain>
        <tissue evidence="2">Leaves</tissue>
    </source>
</reference>
<dbReference type="Gene3D" id="3.80.10.10">
    <property type="entry name" value="Ribonuclease Inhibitor"/>
    <property type="match status" value="1"/>
</dbReference>
<dbReference type="InterPro" id="IPR032675">
    <property type="entry name" value="LRR_dom_sf"/>
</dbReference>
<dbReference type="InterPro" id="IPR006566">
    <property type="entry name" value="FBD"/>
</dbReference>
<dbReference type="Gramene" id="RZC63642">
    <property type="protein sequence ID" value="RZC63642"/>
    <property type="gene ID" value="C5167_025402"/>
</dbReference>
<protein>
    <recommendedName>
        <fullName evidence="1">FBD domain-containing protein</fullName>
    </recommendedName>
</protein>
<dbReference type="Proteomes" id="UP000316621">
    <property type="component" value="Chromosome 5"/>
</dbReference>
<dbReference type="Pfam" id="PF08387">
    <property type="entry name" value="FBD"/>
    <property type="match status" value="1"/>
</dbReference>
<dbReference type="PANTHER" id="PTHR31900:SF30">
    <property type="entry name" value="SUPERFAMILY PROTEIN, PUTATIVE-RELATED"/>
    <property type="match status" value="1"/>
</dbReference>
<organism evidence="2 3">
    <name type="scientific">Papaver somniferum</name>
    <name type="common">Opium poppy</name>
    <dbReference type="NCBI Taxonomy" id="3469"/>
    <lineage>
        <taxon>Eukaryota</taxon>
        <taxon>Viridiplantae</taxon>
        <taxon>Streptophyta</taxon>
        <taxon>Embryophyta</taxon>
        <taxon>Tracheophyta</taxon>
        <taxon>Spermatophyta</taxon>
        <taxon>Magnoliopsida</taxon>
        <taxon>Ranunculales</taxon>
        <taxon>Papaveraceae</taxon>
        <taxon>Papaveroideae</taxon>
        <taxon>Papaver</taxon>
    </lineage>
</organism>
<dbReference type="EMBL" id="CM010719">
    <property type="protein sequence ID" value="RZC63642.1"/>
    <property type="molecule type" value="Genomic_DNA"/>
</dbReference>
<evidence type="ECO:0000259" key="1">
    <source>
        <dbReference type="SMART" id="SM00579"/>
    </source>
</evidence>
<sequence>MQCRLVFCRNGGFMFGNLIPHRLFNCKSLTKLKISAEGNYRYTNIILPRSMSLPQLKKLYLCGLSISNVESSKRLFSSCPVLEALEMVDCNIQTDNQRNLVVHSDTFKVFAHTCWSRGLLLQNDTMANVIKLSAPNLEEFTCRSFLKQDYCLEICSPPSLVCFDMTEENEEDENAEDCSELLPDEKEVYAKRAMQFLRAVYMVKTMRLSPGFLEVLSHAPDVLDCQHPRLCDLQYLTLGMWSTRGCLRAIAYLLRISPNIVELYLELKESNSVDVGDDWEAGLSSPGMLSNLKIVEIEDVEGCVAEFNILSFLLKNANDLAKVVISFCSCAGSQVQRFKQMLRAVPTASSDVELVFHK</sequence>
<gene>
    <name evidence="2" type="ORF">C5167_025402</name>
</gene>
<dbReference type="SMART" id="SM00579">
    <property type="entry name" value="FBD"/>
    <property type="match status" value="1"/>
</dbReference>
<dbReference type="PANTHER" id="PTHR31900">
    <property type="entry name" value="F-BOX/RNI SUPERFAMILY PROTEIN-RELATED"/>
    <property type="match status" value="1"/>
</dbReference>
<feature type="domain" description="FBD" evidence="1">
    <location>
        <begin position="286"/>
        <end position="357"/>
    </location>
</feature>
<evidence type="ECO:0000313" key="3">
    <source>
        <dbReference type="Proteomes" id="UP000316621"/>
    </source>
</evidence>
<dbReference type="Pfam" id="PF24758">
    <property type="entry name" value="LRR_At5g56370"/>
    <property type="match status" value="1"/>
</dbReference>
<dbReference type="SUPFAM" id="SSF52047">
    <property type="entry name" value="RNI-like"/>
    <property type="match status" value="1"/>
</dbReference>
<proteinExistence type="predicted"/>